<keyword evidence="4" id="KW-0238">DNA-binding</keyword>
<dbReference type="Proteomes" id="UP000005387">
    <property type="component" value="Unassembled WGS sequence"/>
</dbReference>
<organism evidence="7 8">
    <name type="scientific">Paenibacillus curdlanolyticus YK9</name>
    <dbReference type="NCBI Taxonomy" id="717606"/>
    <lineage>
        <taxon>Bacteria</taxon>
        <taxon>Bacillati</taxon>
        <taxon>Bacillota</taxon>
        <taxon>Bacilli</taxon>
        <taxon>Bacillales</taxon>
        <taxon>Paenibacillaceae</taxon>
        <taxon>Paenibacillus</taxon>
    </lineage>
</organism>
<protein>
    <recommendedName>
        <fullName evidence="1">Catabolite control protein A</fullName>
    </recommendedName>
</protein>
<keyword evidence="5" id="KW-0804">Transcription</keyword>
<dbReference type="RefSeq" id="WP_006039759.1">
    <property type="nucleotide sequence ID" value="NZ_AEDD01000011.1"/>
</dbReference>
<evidence type="ECO:0000256" key="2">
    <source>
        <dbReference type="ARBA" id="ARBA00022491"/>
    </source>
</evidence>
<dbReference type="FunFam" id="1.10.260.40:FF:000002">
    <property type="entry name" value="HTH-type transcriptional repressor PurR"/>
    <property type="match status" value="1"/>
</dbReference>
<dbReference type="InterPro" id="IPR010982">
    <property type="entry name" value="Lambda_DNA-bd_dom_sf"/>
</dbReference>
<dbReference type="EMBL" id="AEDD01000011">
    <property type="protein sequence ID" value="EFM09236.1"/>
    <property type="molecule type" value="Genomic_DNA"/>
</dbReference>
<dbReference type="PANTHER" id="PTHR30146">
    <property type="entry name" value="LACI-RELATED TRANSCRIPTIONAL REPRESSOR"/>
    <property type="match status" value="1"/>
</dbReference>
<dbReference type="Gene3D" id="3.40.50.2300">
    <property type="match status" value="2"/>
</dbReference>
<dbReference type="InterPro" id="IPR000843">
    <property type="entry name" value="HTH_LacI"/>
</dbReference>
<dbReference type="SUPFAM" id="SSF53822">
    <property type="entry name" value="Periplasmic binding protein-like I"/>
    <property type="match status" value="1"/>
</dbReference>
<keyword evidence="8" id="KW-1185">Reference proteome</keyword>
<dbReference type="SUPFAM" id="SSF47413">
    <property type="entry name" value="lambda repressor-like DNA-binding domains"/>
    <property type="match status" value="1"/>
</dbReference>
<dbReference type="OrthoDB" id="9796186at2"/>
<sequence>MVTIYDIAKQADVSAMTVSRVINNTGRISEKTREKVRKVMEELNYVPNAMARGLVLQKTGILSLLVTDITNPFYTTVARGAEDAARSLGFKLLLGNSDEDANKEKEYIDMILSTRVDGILITPAGDSSKERLETIVRHGTPFVTIDRDVPGIDCDNVVGDSIGGSRKLIDYLAGLGHRVIALVGGSFDVSTARYRYEGYREALAANDLPYDERLVLQANYRMQDMEAAAEQLLSASSAPTAILAGNNMLALGLLQSFRRRGIDVPGQMSIVTFDDFGHRDLIDPLFTTAVQPAYQFGARGIQLLVDRIEGKSSSSTPQQCMLPNSLVIGSSTGVPRSNGTL</sequence>
<evidence type="ECO:0000256" key="5">
    <source>
        <dbReference type="ARBA" id="ARBA00023163"/>
    </source>
</evidence>
<evidence type="ECO:0000259" key="6">
    <source>
        <dbReference type="PROSITE" id="PS50932"/>
    </source>
</evidence>
<accession>E0IDN2</accession>
<dbReference type="Pfam" id="PF00532">
    <property type="entry name" value="Peripla_BP_1"/>
    <property type="match status" value="1"/>
</dbReference>
<dbReference type="GO" id="GO:0003700">
    <property type="term" value="F:DNA-binding transcription factor activity"/>
    <property type="evidence" value="ECO:0007669"/>
    <property type="project" value="TreeGrafter"/>
</dbReference>
<dbReference type="InterPro" id="IPR028082">
    <property type="entry name" value="Peripla_BP_I"/>
</dbReference>
<feature type="domain" description="HTH lacI-type" evidence="6">
    <location>
        <begin position="2"/>
        <end position="56"/>
    </location>
</feature>
<dbReference type="CDD" id="cd01392">
    <property type="entry name" value="HTH_LacI"/>
    <property type="match status" value="1"/>
</dbReference>
<keyword evidence="2" id="KW-0678">Repressor</keyword>
<proteinExistence type="predicted"/>
<evidence type="ECO:0000313" key="8">
    <source>
        <dbReference type="Proteomes" id="UP000005387"/>
    </source>
</evidence>
<dbReference type="Pfam" id="PF00356">
    <property type="entry name" value="LacI"/>
    <property type="match status" value="1"/>
</dbReference>
<dbReference type="eggNOG" id="COG1609">
    <property type="taxonomic scope" value="Bacteria"/>
</dbReference>
<dbReference type="PRINTS" id="PR00036">
    <property type="entry name" value="HTHLACI"/>
</dbReference>
<name>E0IDN2_9BACL</name>
<evidence type="ECO:0000256" key="4">
    <source>
        <dbReference type="ARBA" id="ARBA00023125"/>
    </source>
</evidence>
<dbReference type="PROSITE" id="PS50932">
    <property type="entry name" value="HTH_LACI_2"/>
    <property type="match status" value="1"/>
</dbReference>
<evidence type="ECO:0000256" key="1">
    <source>
        <dbReference type="ARBA" id="ARBA00019435"/>
    </source>
</evidence>
<dbReference type="Gene3D" id="1.10.260.40">
    <property type="entry name" value="lambda repressor-like DNA-binding domains"/>
    <property type="match status" value="1"/>
</dbReference>
<dbReference type="PANTHER" id="PTHR30146:SF148">
    <property type="entry name" value="HTH-TYPE TRANSCRIPTIONAL REPRESSOR PURR-RELATED"/>
    <property type="match status" value="1"/>
</dbReference>
<gene>
    <name evidence="7" type="ORF">PaecuDRAFT_3773</name>
</gene>
<dbReference type="PROSITE" id="PS00356">
    <property type="entry name" value="HTH_LACI_1"/>
    <property type="match status" value="1"/>
</dbReference>
<dbReference type="AlphaFoldDB" id="E0IDN2"/>
<dbReference type="InterPro" id="IPR001761">
    <property type="entry name" value="Peripla_BP/Lac1_sug-bd_dom"/>
</dbReference>
<evidence type="ECO:0000256" key="3">
    <source>
        <dbReference type="ARBA" id="ARBA00023015"/>
    </source>
</evidence>
<reference evidence="7 8" key="1">
    <citation type="submission" date="2010-07" db="EMBL/GenBank/DDBJ databases">
        <title>The draft genome of Paenibacillus curdlanolyticus YK9.</title>
        <authorList>
            <consortium name="US DOE Joint Genome Institute (JGI-PGF)"/>
            <person name="Lucas S."/>
            <person name="Copeland A."/>
            <person name="Lapidus A."/>
            <person name="Cheng J.-F."/>
            <person name="Bruce D."/>
            <person name="Goodwin L."/>
            <person name="Pitluck S."/>
            <person name="Land M.L."/>
            <person name="Hauser L."/>
            <person name="Chang Y.-J."/>
            <person name="Jeffries C."/>
            <person name="Anderson I.J."/>
            <person name="Johnson E."/>
            <person name="Loganathan U."/>
            <person name="Mulhopadhyay B."/>
            <person name="Kyrpides N."/>
            <person name="Woyke T.J."/>
        </authorList>
    </citation>
    <scope>NUCLEOTIDE SEQUENCE [LARGE SCALE GENOMIC DNA]</scope>
    <source>
        <strain evidence="7 8">YK9</strain>
    </source>
</reference>
<dbReference type="STRING" id="717606.PaecuDRAFT_3773"/>
<evidence type="ECO:0000313" key="7">
    <source>
        <dbReference type="EMBL" id="EFM09236.1"/>
    </source>
</evidence>
<keyword evidence="3" id="KW-0805">Transcription regulation</keyword>
<dbReference type="GO" id="GO:0000976">
    <property type="term" value="F:transcription cis-regulatory region binding"/>
    <property type="evidence" value="ECO:0007669"/>
    <property type="project" value="TreeGrafter"/>
</dbReference>
<dbReference type="SMART" id="SM00354">
    <property type="entry name" value="HTH_LACI"/>
    <property type="match status" value="1"/>
</dbReference>